<protein>
    <submittedName>
        <fullName evidence="2">Uncharacterized protein</fullName>
    </submittedName>
</protein>
<proteinExistence type="predicted"/>
<evidence type="ECO:0000313" key="3">
    <source>
        <dbReference type="Proteomes" id="UP000516304"/>
    </source>
</evidence>
<accession>A0A7G2DE33</accession>
<evidence type="ECO:0000256" key="1">
    <source>
        <dbReference type="SAM" id="MobiDB-lite"/>
    </source>
</evidence>
<reference evidence="2 3" key="1">
    <citation type="submission" date="2020-09" db="EMBL/GenBank/DDBJ databases">
        <authorList>
            <person name="Courtine D."/>
        </authorList>
    </citation>
    <scope>NUCLEOTIDE SEQUENCE [LARGE SCALE GENOMIC DNA]</scope>
    <source>
        <strain evidence="2 3">IRI35c</strain>
    </source>
</reference>
<dbReference type="EMBL" id="LR881183">
    <property type="protein sequence ID" value="CAD5245264.1"/>
    <property type="molecule type" value="Genomic_DNA"/>
</dbReference>
<dbReference type="GeneID" id="58919859"/>
<feature type="compositionally biased region" description="Low complexity" evidence="1">
    <location>
        <begin position="67"/>
        <end position="84"/>
    </location>
</feature>
<dbReference type="Proteomes" id="UP000516304">
    <property type="component" value="Chromosome TIRI35C"/>
</dbReference>
<organism evidence="2 3">
    <name type="scientific">Thermococcus camini</name>
    <dbReference type="NCBI Taxonomy" id="2016373"/>
    <lineage>
        <taxon>Archaea</taxon>
        <taxon>Methanobacteriati</taxon>
        <taxon>Methanobacteriota</taxon>
        <taxon>Thermococci</taxon>
        <taxon>Thermococcales</taxon>
        <taxon>Thermococcaceae</taxon>
        <taxon>Thermococcus</taxon>
    </lineage>
</organism>
<keyword evidence="3" id="KW-1185">Reference proteome</keyword>
<dbReference type="PROSITE" id="PS51257">
    <property type="entry name" value="PROKAR_LIPOPROTEIN"/>
    <property type="match status" value="1"/>
</dbReference>
<evidence type="ECO:0000313" key="2">
    <source>
        <dbReference type="EMBL" id="CAD5245264.1"/>
    </source>
</evidence>
<dbReference type="AlphaFoldDB" id="A0A7G2DE33"/>
<gene>
    <name evidence="2" type="ORF">TIRI35C_2110</name>
</gene>
<feature type="compositionally biased region" description="Polar residues" evidence="1">
    <location>
        <begin position="50"/>
        <end position="62"/>
    </location>
</feature>
<feature type="region of interest" description="Disordered" evidence="1">
    <location>
        <begin position="28"/>
        <end position="85"/>
    </location>
</feature>
<dbReference type="KEGG" id="tcq:TIRI35C_2110"/>
<name>A0A7G2DE33_9EURY</name>
<dbReference type="RefSeq" id="WP_188202806.1">
    <property type="nucleotide sequence ID" value="NZ_LR881183.1"/>
</dbReference>
<sequence length="257" mass="27872">MSWRRGILVGILVLAVLVAGCLGGSTEKATPTKGLTDVGGANQGGGIGEATTTNPGETSTGLKPTESPTQSPAPSTKTSTSTNTVGEKKYEIPEYNLTIPTRIGAFIETVKAVYVPTNETYYLTGGAIKVVFLKPDGDGRQTIWPHPEFHVKATSLTPGLKLVFSGCSVEAISPSDYKTSDEVTVPEDSSGFVYVHLEILIDPHEFEKRDEFAFSIEVTTMDRGITVKKTFVLPKEELIILDGVREWNKTEECDNRW</sequence>